<feature type="compositionally biased region" description="Basic residues" evidence="12">
    <location>
        <begin position="1512"/>
        <end position="1531"/>
    </location>
</feature>
<dbReference type="eggNOG" id="KOG0351">
    <property type="taxonomic scope" value="Eukaryota"/>
</dbReference>
<dbReference type="SMART" id="SM00490">
    <property type="entry name" value="HELICc"/>
    <property type="match status" value="1"/>
</dbReference>
<feature type="compositionally biased region" description="Low complexity" evidence="12">
    <location>
        <begin position="631"/>
        <end position="646"/>
    </location>
</feature>
<evidence type="ECO:0000256" key="6">
    <source>
        <dbReference type="ARBA" id="ARBA00022840"/>
    </source>
</evidence>
<dbReference type="KEGG" id="cme:CYME_CMA093C"/>
<feature type="compositionally biased region" description="Polar residues" evidence="12">
    <location>
        <begin position="489"/>
        <end position="507"/>
    </location>
</feature>
<dbReference type="Pfam" id="PF00271">
    <property type="entry name" value="Helicase_C"/>
    <property type="match status" value="1"/>
</dbReference>
<feature type="region of interest" description="Disordered" evidence="12">
    <location>
        <begin position="278"/>
        <end position="299"/>
    </location>
</feature>
<dbReference type="RefSeq" id="XP_005535083.1">
    <property type="nucleotide sequence ID" value="XM_005535026.1"/>
</dbReference>
<name>M1V9X3_CYAM1</name>
<keyword evidence="8" id="KW-0413">Isomerase</keyword>
<sequence>MPLVPEFRVIFRCSSAVRTMEELRAYLRERRHAELFGFLNRHAGVDDAGNLVTVDAGGASRSTGGCAGTFPEALREPDSKTTARGGALQAESSGQLLNLDSEMKNRELESQRFQNSLSAAGTLPPDGGVSSPKARSVSERPAARLVRDPAQPYRGASQHGAHGVKNIPESLDPSQPDDNELWLVSELGASSNDERTVRSHDSVSEVPDPPAAKSRPDEGAFSMNLRPGSQTHMKALRASDVEWVCERRSLKRGPIAGSDSGDLVMNYDGTREHEASNATVAFPESTHGGTRSPVSGTSSDEDIFESILGENRQYTFSVPKRARIRCMELPDMDEILSSLREAEPVSAKCETDQRERSEASVCSGTSHCGSPKAAVSPIDGHRNVVKPLGDSTKSNVLPAEIDLRDQLPNSGAVPATPHAPTTFGGRTSFVSPYVAPKQQHPQRTASPESASMRSPGKAALPETKHSSTRVIPHATRHGESPSSPVVVCDTSSTLPRELNESSGTIASTDHRREGPGSDRPSAPEKMRSEPSALLLKKRQVALERLMRLEDEFLETIDAEQAERLHTLIEKTKSAIQHIDRCLGNDVATKKAASCIPNPDVDSQSQRMASLANAAALSASGARPSGTHDAENASPANPANSSSGESAFRCSASTKDVVTLTGLRSERYGSMAGASGAAPACVGKIGETSDRAVDAAEVHMAMTDHYHEEQPVSRLYDKSSVPVIEGSTGAPAVPVQMTTSDAVDLDEVFEAACAQASAEFAGDNYPWSAQLHHNNRVQFGNQGFRANQKEAINAAMCGRDVFVLMPTGGGKSLVYQLAATLTGPAGCGVTVVVSPLKSLIMDQVMRLQALRIPCGALCGATSETESRELMRDLRSLHPKTRILYVTPEKISLSEAFRSILDWLASRKLLARFVIDEAHCVSQWGHDFRPDYKRLSLCKQRYPSVPLMALTATATREVREDVKVQLGIPRCVTFKQSFNRPNISYEVYLKGPRSKTVEWIAEFIQNEMPRGASGIIYCFSKQECEDVAKALRRQFRIAAEHYHAGLTDESRIAVQQRWMRRATQVIVATIAFGMGIDKPDVRFVIHYTMPKNVEGFYQESGRAGRDGQPARSIVLFSHADQRRLIGMIDKNSNGLTRAALSLQKDAVKRMAAWCLDDVSCRRVTVLAHFGERFDRRACSPPCDNCRNQAPCQMEDWTATARGAYQLAQWMQDVRRITPTSARIASGLRGFESFRTTVGASPDVDIPGFGSAPPGANDNDIFRLLAEMERLHILHEEVYHNEVHGGVCGCLRPVPGSQSPIVHDLLYGNERRIYLLVRRGKHGLQAIRLRSEMVRATSGRKRGVASATGATDAFPEDTNDSVSIGNTTKSHAESVRNRLLELRRSWCKQHKGLRADSALSTTEIDSIVRIAPKSLTELAALRRRSRNPDRQVPDALVWQAIHGDQSDSAVISGDGMLPRDALPGASSRHAHPTASASAPGVLLSDEDSIDSGDDVTVVGARSASIDSPAKSATCIHRKNGQRSTGRRQSHRTGHAPKAALAQRTGKRPARVNERGPRLSRSQESCPVGRFQRSGGPSRRKPSRTEALASSDYGSAAPWTGNEAMPL</sequence>
<dbReference type="PROSITE" id="PS00690">
    <property type="entry name" value="DEAH_ATP_HELICASE"/>
    <property type="match status" value="1"/>
</dbReference>
<dbReference type="PROSITE" id="PS51194">
    <property type="entry name" value="HELICASE_CTER"/>
    <property type="match status" value="1"/>
</dbReference>
<dbReference type="CDD" id="cd17920">
    <property type="entry name" value="DEXHc_RecQ"/>
    <property type="match status" value="1"/>
</dbReference>
<dbReference type="Pfam" id="PF00270">
    <property type="entry name" value="DEAD"/>
    <property type="match status" value="1"/>
</dbReference>
<dbReference type="GO" id="GO:0005737">
    <property type="term" value="C:cytoplasm"/>
    <property type="evidence" value="ECO:0007669"/>
    <property type="project" value="TreeGrafter"/>
</dbReference>
<dbReference type="GO" id="GO:0000724">
    <property type="term" value="P:double-strand break repair via homologous recombination"/>
    <property type="evidence" value="ECO:0007669"/>
    <property type="project" value="TreeGrafter"/>
</dbReference>
<evidence type="ECO:0000256" key="10">
    <source>
        <dbReference type="ARBA" id="ARBA00034617"/>
    </source>
</evidence>
<dbReference type="Proteomes" id="UP000007014">
    <property type="component" value="Chromosome 1"/>
</dbReference>
<dbReference type="InterPro" id="IPR011545">
    <property type="entry name" value="DEAD/DEAH_box_helicase_dom"/>
</dbReference>
<dbReference type="InterPro" id="IPR014001">
    <property type="entry name" value="Helicase_ATP-bd"/>
</dbReference>
<dbReference type="EMBL" id="AP006483">
    <property type="protein sequence ID" value="BAM78797.1"/>
    <property type="molecule type" value="Genomic_DNA"/>
</dbReference>
<gene>
    <name evidence="15" type="ORF">CYME_CMA093C</name>
</gene>
<dbReference type="GO" id="GO:0003677">
    <property type="term" value="F:DNA binding"/>
    <property type="evidence" value="ECO:0007669"/>
    <property type="project" value="UniProtKB-KW"/>
</dbReference>
<evidence type="ECO:0000313" key="15">
    <source>
        <dbReference type="EMBL" id="BAM78797.1"/>
    </source>
</evidence>
<keyword evidence="5 15" id="KW-0347">Helicase</keyword>
<evidence type="ECO:0000256" key="11">
    <source>
        <dbReference type="ARBA" id="ARBA00034808"/>
    </source>
</evidence>
<evidence type="ECO:0000256" key="3">
    <source>
        <dbReference type="ARBA" id="ARBA00022741"/>
    </source>
</evidence>
<feature type="compositionally biased region" description="Basic and acidic residues" evidence="12">
    <location>
        <begin position="192"/>
        <end position="203"/>
    </location>
</feature>
<feature type="region of interest" description="Disordered" evidence="12">
    <location>
        <begin position="597"/>
        <end position="647"/>
    </location>
</feature>
<dbReference type="OrthoDB" id="10261556at2759"/>
<keyword evidence="3" id="KW-0547">Nucleotide-binding</keyword>
<comment type="similarity">
    <text evidence="2">Belongs to the helicase family. RecQ subfamily.</text>
</comment>
<keyword evidence="4" id="KW-0378">Hydrolase</keyword>
<evidence type="ECO:0000256" key="7">
    <source>
        <dbReference type="ARBA" id="ARBA00023125"/>
    </source>
</evidence>
<feature type="region of interest" description="Disordered" evidence="12">
    <location>
        <begin position="407"/>
        <end position="528"/>
    </location>
</feature>
<dbReference type="GO" id="GO:0009378">
    <property type="term" value="F:four-way junction helicase activity"/>
    <property type="evidence" value="ECO:0007669"/>
    <property type="project" value="TreeGrafter"/>
</dbReference>
<dbReference type="Gene3D" id="3.40.50.300">
    <property type="entry name" value="P-loop containing nucleotide triphosphate hydrolases"/>
    <property type="match status" value="2"/>
</dbReference>
<dbReference type="GO" id="GO:0005634">
    <property type="term" value="C:nucleus"/>
    <property type="evidence" value="ECO:0007669"/>
    <property type="project" value="UniProtKB-SubCell"/>
</dbReference>
<dbReference type="InterPro" id="IPR027417">
    <property type="entry name" value="P-loop_NTPase"/>
</dbReference>
<dbReference type="PROSITE" id="PS51192">
    <property type="entry name" value="HELICASE_ATP_BIND_1"/>
    <property type="match status" value="1"/>
</dbReference>
<dbReference type="GeneID" id="16992154"/>
<dbReference type="OMA" id="CAGYDIC"/>
<feature type="compositionally biased region" description="Polar residues" evidence="12">
    <location>
        <begin position="1357"/>
        <end position="1366"/>
    </location>
</feature>
<dbReference type="Pfam" id="PF16124">
    <property type="entry name" value="RecQ_Zn_bind"/>
    <property type="match status" value="1"/>
</dbReference>
<dbReference type="SUPFAM" id="SSF52540">
    <property type="entry name" value="P-loop containing nucleoside triphosphate hydrolases"/>
    <property type="match status" value="1"/>
</dbReference>
<comment type="catalytic activity">
    <reaction evidence="10">
        <text>Couples ATP hydrolysis with the unwinding of duplex DNA by translocating in the 3'-5' direction.</text>
        <dbReference type="EC" id="5.6.2.4"/>
    </reaction>
</comment>
<feature type="compositionally biased region" description="Polar residues" evidence="12">
    <location>
        <begin position="287"/>
        <end position="298"/>
    </location>
</feature>
<keyword evidence="9" id="KW-0539">Nucleus</keyword>
<dbReference type="STRING" id="280699.M1V9X3"/>
<evidence type="ECO:0000259" key="14">
    <source>
        <dbReference type="PROSITE" id="PS51194"/>
    </source>
</evidence>
<accession>M1V9X3</accession>
<feature type="region of interest" description="Disordered" evidence="12">
    <location>
        <begin position="1498"/>
        <end position="1603"/>
    </location>
</feature>
<feature type="region of interest" description="Disordered" evidence="12">
    <location>
        <begin position="360"/>
        <end position="391"/>
    </location>
</feature>
<dbReference type="GO" id="GO:0043138">
    <property type="term" value="F:3'-5' DNA helicase activity"/>
    <property type="evidence" value="ECO:0007669"/>
    <property type="project" value="UniProtKB-EC"/>
</dbReference>
<evidence type="ECO:0000313" key="16">
    <source>
        <dbReference type="Proteomes" id="UP000007014"/>
    </source>
</evidence>
<dbReference type="InterPro" id="IPR002464">
    <property type="entry name" value="DNA/RNA_helicase_DEAH_CS"/>
</dbReference>
<dbReference type="GO" id="GO:0005694">
    <property type="term" value="C:chromosome"/>
    <property type="evidence" value="ECO:0007669"/>
    <property type="project" value="TreeGrafter"/>
</dbReference>
<evidence type="ECO:0000256" key="5">
    <source>
        <dbReference type="ARBA" id="ARBA00022806"/>
    </source>
</evidence>
<feature type="region of interest" description="Disordered" evidence="12">
    <location>
        <begin position="60"/>
        <end position="97"/>
    </location>
</feature>
<organism evidence="15 16">
    <name type="scientific">Cyanidioschyzon merolae (strain NIES-3377 / 10D)</name>
    <name type="common">Unicellular red alga</name>
    <dbReference type="NCBI Taxonomy" id="280699"/>
    <lineage>
        <taxon>Eukaryota</taxon>
        <taxon>Rhodophyta</taxon>
        <taxon>Bangiophyceae</taxon>
        <taxon>Cyanidiales</taxon>
        <taxon>Cyanidiaceae</taxon>
        <taxon>Cyanidioschyzon</taxon>
    </lineage>
</organism>
<evidence type="ECO:0000256" key="2">
    <source>
        <dbReference type="ARBA" id="ARBA00005446"/>
    </source>
</evidence>
<dbReference type="HOGENOM" id="CLU_244199_0_0_1"/>
<keyword evidence="16" id="KW-1185">Reference proteome</keyword>
<dbReference type="InterPro" id="IPR032284">
    <property type="entry name" value="RecQ_Zn-bd"/>
</dbReference>
<feature type="domain" description="Helicase ATP-binding" evidence="13">
    <location>
        <begin position="791"/>
        <end position="970"/>
    </location>
</feature>
<dbReference type="InterPro" id="IPR004589">
    <property type="entry name" value="DNA_helicase_ATP-dep_RecQ"/>
</dbReference>
<evidence type="ECO:0000256" key="12">
    <source>
        <dbReference type="SAM" id="MobiDB-lite"/>
    </source>
</evidence>
<feature type="compositionally biased region" description="Low complexity" evidence="12">
    <location>
        <begin position="608"/>
        <end position="621"/>
    </location>
</feature>
<feature type="compositionally biased region" description="Polar residues" evidence="12">
    <location>
        <begin position="439"/>
        <end position="452"/>
    </location>
</feature>
<evidence type="ECO:0000256" key="8">
    <source>
        <dbReference type="ARBA" id="ARBA00023235"/>
    </source>
</evidence>
<dbReference type="Gramene" id="CMA093CT">
    <property type="protein sequence ID" value="CMA093CT"/>
    <property type="gene ID" value="CMA093C"/>
</dbReference>
<proteinExistence type="inferred from homology"/>
<feature type="region of interest" description="Disordered" evidence="12">
    <location>
        <begin position="118"/>
        <end position="230"/>
    </location>
</feature>
<reference evidence="15 16" key="1">
    <citation type="journal article" date="2004" name="Nature">
        <title>Genome sequence of the ultrasmall unicellular red alga Cyanidioschyzon merolae 10D.</title>
        <authorList>
            <person name="Matsuzaki M."/>
            <person name="Misumi O."/>
            <person name="Shin-i T."/>
            <person name="Maruyama S."/>
            <person name="Takahara M."/>
            <person name="Miyagishima S."/>
            <person name="Mori T."/>
            <person name="Nishida K."/>
            <person name="Yagisawa F."/>
            <person name="Nishida K."/>
            <person name="Yoshida Y."/>
            <person name="Nishimura Y."/>
            <person name="Nakao S."/>
            <person name="Kobayashi T."/>
            <person name="Momoyama Y."/>
            <person name="Higashiyama T."/>
            <person name="Minoda A."/>
            <person name="Sano M."/>
            <person name="Nomoto H."/>
            <person name="Oishi K."/>
            <person name="Hayashi H."/>
            <person name="Ohta F."/>
            <person name="Nishizaka S."/>
            <person name="Haga S."/>
            <person name="Miura S."/>
            <person name="Morishita T."/>
            <person name="Kabeya Y."/>
            <person name="Terasawa K."/>
            <person name="Suzuki Y."/>
            <person name="Ishii Y."/>
            <person name="Asakawa S."/>
            <person name="Takano H."/>
            <person name="Ohta N."/>
            <person name="Kuroiwa H."/>
            <person name="Tanaka K."/>
            <person name="Shimizu N."/>
            <person name="Sugano S."/>
            <person name="Sato N."/>
            <person name="Nozaki H."/>
            <person name="Ogasawara N."/>
            <person name="Kohara Y."/>
            <person name="Kuroiwa T."/>
        </authorList>
    </citation>
    <scope>NUCLEOTIDE SEQUENCE [LARGE SCALE GENOMIC DNA]</scope>
    <source>
        <strain evidence="15 16">10D</strain>
    </source>
</reference>
<dbReference type="PANTHER" id="PTHR13710">
    <property type="entry name" value="DNA HELICASE RECQ FAMILY MEMBER"/>
    <property type="match status" value="1"/>
</dbReference>
<evidence type="ECO:0000256" key="9">
    <source>
        <dbReference type="ARBA" id="ARBA00023242"/>
    </source>
</evidence>
<dbReference type="PANTHER" id="PTHR13710:SF153">
    <property type="entry name" value="RECQ-LIKE DNA HELICASE BLM"/>
    <property type="match status" value="1"/>
</dbReference>
<comment type="subcellular location">
    <subcellularLocation>
        <location evidence="1">Nucleus</location>
    </subcellularLocation>
</comment>
<feature type="domain" description="Helicase C-terminal" evidence="14">
    <location>
        <begin position="994"/>
        <end position="1146"/>
    </location>
</feature>
<dbReference type="CDD" id="cd18794">
    <property type="entry name" value="SF2_C_RecQ"/>
    <property type="match status" value="1"/>
</dbReference>
<dbReference type="NCBIfam" id="TIGR00614">
    <property type="entry name" value="recQ_fam"/>
    <property type="match status" value="1"/>
</dbReference>
<keyword evidence="6" id="KW-0067">ATP-binding</keyword>
<dbReference type="GO" id="GO:0005524">
    <property type="term" value="F:ATP binding"/>
    <property type="evidence" value="ECO:0007669"/>
    <property type="project" value="UniProtKB-KW"/>
</dbReference>
<keyword evidence="7" id="KW-0238">DNA-binding</keyword>
<dbReference type="GO" id="GO:0016787">
    <property type="term" value="F:hydrolase activity"/>
    <property type="evidence" value="ECO:0007669"/>
    <property type="project" value="UniProtKB-KW"/>
</dbReference>
<evidence type="ECO:0000256" key="1">
    <source>
        <dbReference type="ARBA" id="ARBA00004123"/>
    </source>
</evidence>
<dbReference type="SMART" id="SM00487">
    <property type="entry name" value="DEXDc"/>
    <property type="match status" value="1"/>
</dbReference>
<dbReference type="InterPro" id="IPR001650">
    <property type="entry name" value="Helicase_C-like"/>
</dbReference>
<dbReference type="EC" id="5.6.2.4" evidence="11"/>
<feature type="compositionally biased region" description="Basic and acidic residues" evidence="12">
    <location>
        <begin position="508"/>
        <end position="528"/>
    </location>
</feature>
<dbReference type="FunFam" id="3.40.50.300:FF:001975">
    <property type="entry name" value="ATP-dependent DNA helicase"/>
    <property type="match status" value="1"/>
</dbReference>
<feature type="region of interest" description="Disordered" evidence="12">
    <location>
        <begin position="1444"/>
        <end position="1484"/>
    </location>
</feature>
<protein>
    <recommendedName>
        <fullName evidence="11">DNA 3'-5' helicase</fullName>
        <ecNumber evidence="11">5.6.2.4</ecNumber>
    </recommendedName>
</protein>
<feature type="compositionally biased region" description="Basic and acidic residues" evidence="12">
    <location>
        <begin position="136"/>
        <end position="147"/>
    </location>
</feature>
<reference evidence="15 16" key="2">
    <citation type="journal article" date="2007" name="BMC Biol.">
        <title>A 100%-complete sequence reveals unusually simple genomic features in the hot-spring red alga Cyanidioschyzon merolae.</title>
        <authorList>
            <person name="Nozaki H."/>
            <person name="Takano H."/>
            <person name="Misumi O."/>
            <person name="Terasawa K."/>
            <person name="Matsuzaki M."/>
            <person name="Maruyama S."/>
            <person name="Nishida K."/>
            <person name="Yagisawa F."/>
            <person name="Yoshida Y."/>
            <person name="Fujiwara T."/>
            <person name="Takio S."/>
            <person name="Tamura K."/>
            <person name="Chung S.J."/>
            <person name="Nakamura S."/>
            <person name="Kuroiwa H."/>
            <person name="Tanaka K."/>
            <person name="Sato N."/>
            <person name="Kuroiwa T."/>
        </authorList>
    </citation>
    <scope>NUCLEOTIDE SEQUENCE [LARGE SCALE GENOMIC DNA]</scope>
    <source>
        <strain evidence="15 16">10D</strain>
    </source>
</reference>
<evidence type="ECO:0000259" key="13">
    <source>
        <dbReference type="PROSITE" id="PS51192"/>
    </source>
</evidence>
<feature type="region of interest" description="Disordered" evidence="12">
    <location>
        <begin position="1337"/>
        <end position="1366"/>
    </location>
</feature>
<dbReference type="FunFam" id="3.40.50.300:FF:000296">
    <property type="entry name" value="ATP-dependent DNA helicase RecQ"/>
    <property type="match status" value="1"/>
</dbReference>
<evidence type="ECO:0000256" key="4">
    <source>
        <dbReference type="ARBA" id="ARBA00022801"/>
    </source>
</evidence>